<dbReference type="GO" id="GO:0005764">
    <property type="term" value="C:lysosome"/>
    <property type="evidence" value="ECO:0007669"/>
    <property type="project" value="TreeGrafter"/>
</dbReference>
<dbReference type="PANTHER" id="PTHR10030:SF37">
    <property type="entry name" value="ALPHA-L-FUCOSIDASE-RELATED"/>
    <property type="match status" value="1"/>
</dbReference>
<proteinExistence type="inferred from homology"/>
<dbReference type="PANTHER" id="PTHR10030">
    <property type="entry name" value="ALPHA-L-FUCOSIDASE"/>
    <property type="match status" value="1"/>
</dbReference>
<dbReference type="Gene3D" id="2.60.40.1180">
    <property type="entry name" value="Golgi alpha-mannosidase II"/>
    <property type="match status" value="1"/>
</dbReference>
<dbReference type="InterPro" id="IPR031919">
    <property type="entry name" value="Fucosidase_C"/>
</dbReference>
<evidence type="ECO:0000256" key="1">
    <source>
        <dbReference type="ARBA" id="ARBA00004071"/>
    </source>
</evidence>
<comment type="caution">
    <text evidence="10">The sequence shown here is derived from an EMBL/GenBank/DDBJ whole genome shotgun (WGS) entry which is preliminary data.</text>
</comment>
<dbReference type="InterPro" id="IPR013780">
    <property type="entry name" value="Glyco_hydro_b"/>
</dbReference>
<organism evidence="10 11">
    <name type="scientific">Tunturiibacter lichenicola</name>
    <dbReference type="NCBI Taxonomy" id="2051959"/>
    <lineage>
        <taxon>Bacteria</taxon>
        <taxon>Pseudomonadati</taxon>
        <taxon>Acidobacteriota</taxon>
        <taxon>Terriglobia</taxon>
        <taxon>Terriglobales</taxon>
        <taxon>Acidobacteriaceae</taxon>
        <taxon>Tunturiibacter</taxon>
    </lineage>
</organism>
<protein>
    <recommendedName>
        <fullName evidence="3">alpha-L-fucosidase</fullName>
        <ecNumber evidence="3">3.2.1.51</ecNumber>
    </recommendedName>
</protein>
<dbReference type="InterPro" id="IPR000933">
    <property type="entry name" value="Glyco_hydro_29"/>
</dbReference>
<evidence type="ECO:0000256" key="4">
    <source>
        <dbReference type="ARBA" id="ARBA00022729"/>
    </source>
</evidence>
<dbReference type="InterPro" id="IPR016286">
    <property type="entry name" value="FUC_metazoa-typ"/>
</dbReference>
<reference evidence="10 11" key="1">
    <citation type="submission" date="2020-08" db="EMBL/GenBank/DDBJ databases">
        <title>Genomic Encyclopedia of Type Strains, Phase IV (KMG-V): Genome sequencing to study the core and pangenomes of soil and plant-associated prokaryotes.</title>
        <authorList>
            <person name="Whitman W."/>
        </authorList>
    </citation>
    <scope>NUCLEOTIDE SEQUENCE [LARGE SCALE GENOMIC DNA]</scope>
    <source>
        <strain evidence="10 11">M8US30</strain>
    </source>
</reference>
<dbReference type="AlphaFoldDB" id="A0A7W8J811"/>
<accession>A0A7W8J811</accession>
<dbReference type="Pfam" id="PF16757">
    <property type="entry name" value="Fucosidase_C"/>
    <property type="match status" value="1"/>
</dbReference>
<feature type="domain" description="Alpha-L-fucosidase C-terminal" evidence="9">
    <location>
        <begin position="436"/>
        <end position="520"/>
    </location>
</feature>
<dbReference type="Gene3D" id="3.20.20.80">
    <property type="entry name" value="Glycosidases"/>
    <property type="match status" value="1"/>
</dbReference>
<feature type="chain" id="PRO_5030753302" description="alpha-L-fucosidase" evidence="7">
    <location>
        <begin position="25"/>
        <end position="522"/>
    </location>
</feature>
<evidence type="ECO:0000256" key="6">
    <source>
        <dbReference type="ARBA" id="ARBA00023295"/>
    </source>
</evidence>
<gene>
    <name evidence="10" type="ORF">HDF10_002195</name>
</gene>
<name>A0A7W8J811_9BACT</name>
<evidence type="ECO:0000256" key="5">
    <source>
        <dbReference type="ARBA" id="ARBA00022801"/>
    </source>
</evidence>
<evidence type="ECO:0000256" key="7">
    <source>
        <dbReference type="SAM" id="SignalP"/>
    </source>
</evidence>
<dbReference type="EMBL" id="JACHDZ010000003">
    <property type="protein sequence ID" value="MBB5344216.1"/>
    <property type="molecule type" value="Genomic_DNA"/>
</dbReference>
<comment type="similarity">
    <text evidence="2">Belongs to the glycosyl hydrolase 29 family.</text>
</comment>
<dbReference type="PIRSF" id="PIRSF001092">
    <property type="entry name" value="Alpha-L-fucosidase"/>
    <property type="match status" value="1"/>
</dbReference>
<feature type="domain" description="Glycoside hydrolase family 29 N-terminal" evidence="8">
    <location>
        <begin position="25"/>
        <end position="398"/>
    </location>
</feature>
<comment type="function">
    <text evidence="1">Alpha-L-fucosidase is responsible for hydrolyzing the alpha-1,6-linked fucose joined to the reducing-end N-acetylglucosamine of the carbohydrate moieties of glycoproteins.</text>
</comment>
<dbReference type="InterPro" id="IPR057739">
    <property type="entry name" value="Glyco_hydro_29_N"/>
</dbReference>
<feature type="signal peptide" evidence="7">
    <location>
        <begin position="1"/>
        <end position="24"/>
    </location>
</feature>
<dbReference type="SMART" id="SM00812">
    <property type="entry name" value="Alpha_L_fucos"/>
    <property type="match status" value="1"/>
</dbReference>
<sequence>MRITRRRALALLATAAPALKSAYAQQNKITIAPGPFVGTPTSLQSYRFPGWFADAKFGIWAHWGPQSAIEYGDWYARNMYLQGTDQYNYHVETYGHPSKVGYKDLVPQFKAARWDPDHLMDLYVKAGAKYFFSMGVHHDNFDLWNSKHQPRWNAVATGPQRDIVGAWAAAARKRGLRFGVSEHLSNSYDWFTPSHLSDTTGPLAGVSYDGTNPAFSDLYHNYEGEPSGFAETAKDMGRVAPDRWKLQYFNRIKDLIDQHQPDLLYTDGGIPFDEYGYSTVAELYNVSAKRSNGKVEAIYFSKQADQCSSGTCALDRERGVLDGIASNPWQTDTCIGEWHYKRGVAYKSPKKVIDLLVDIVSKNGNLLLNFPLPNSGELDFAEREILDGITAWMSVNSEAIYATRPWKIYGEGPSTKVTISSSGKEFDPNESKKPDLNASDIRFTTKGSTIYAFVQGWPKGPAIISSLATNRAQNPPKITSVKLLGRDESLMFVQGADELSVTLPTNPPPTADIGITLKMTTT</sequence>
<evidence type="ECO:0000313" key="10">
    <source>
        <dbReference type="EMBL" id="MBB5344216.1"/>
    </source>
</evidence>
<keyword evidence="4 7" id="KW-0732">Signal</keyword>
<evidence type="ECO:0000256" key="3">
    <source>
        <dbReference type="ARBA" id="ARBA00012662"/>
    </source>
</evidence>
<evidence type="ECO:0000259" key="8">
    <source>
        <dbReference type="Pfam" id="PF01120"/>
    </source>
</evidence>
<dbReference type="GO" id="GO:0004560">
    <property type="term" value="F:alpha-L-fucosidase activity"/>
    <property type="evidence" value="ECO:0007669"/>
    <property type="project" value="UniProtKB-EC"/>
</dbReference>
<dbReference type="GO" id="GO:0016139">
    <property type="term" value="P:glycoside catabolic process"/>
    <property type="evidence" value="ECO:0007669"/>
    <property type="project" value="TreeGrafter"/>
</dbReference>
<evidence type="ECO:0000256" key="2">
    <source>
        <dbReference type="ARBA" id="ARBA00007951"/>
    </source>
</evidence>
<dbReference type="SUPFAM" id="SSF51445">
    <property type="entry name" value="(Trans)glycosidases"/>
    <property type="match status" value="1"/>
</dbReference>
<dbReference type="EC" id="3.2.1.51" evidence="3"/>
<evidence type="ECO:0000313" key="11">
    <source>
        <dbReference type="Proteomes" id="UP000569092"/>
    </source>
</evidence>
<dbReference type="Proteomes" id="UP000569092">
    <property type="component" value="Unassembled WGS sequence"/>
</dbReference>
<dbReference type="Pfam" id="PF01120">
    <property type="entry name" value="Alpha_L_fucos"/>
    <property type="match status" value="1"/>
</dbReference>
<dbReference type="GO" id="GO:0006004">
    <property type="term" value="P:fucose metabolic process"/>
    <property type="evidence" value="ECO:0007669"/>
    <property type="project" value="InterPro"/>
</dbReference>
<evidence type="ECO:0000259" key="9">
    <source>
        <dbReference type="Pfam" id="PF16757"/>
    </source>
</evidence>
<dbReference type="InterPro" id="IPR017853">
    <property type="entry name" value="GH"/>
</dbReference>
<keyword evidence="5 10" id="KW-0378">Hydrolase</keyword>
<keyword evidence="6 10" id="KW-0326">Glycosidase</keyword>